<proteinExistence type="predicted"/>
<sequence length="54" mass="6528">MSEQNKNRNKDKGKQRNVIKYNTEPERNRKDDVEFSSDSEFLNINGKKNKRKRD</sequence>
<evidence type="ECO:0000313" key="3">
    <source>
        <dbReference type="Proteomes" id="UP000198618"/>
    </source>
</evidence>
<gene>
    <name evidence="2" type="ORF">SAMN05216389_106135</name>
</gene>
<feature type="compositionally biased region" description="Basic and acidic residues" evidence="1">
    <location>
        <begin position="23"/>
        <end position="33"/>
    </location>
</feature>
<accession>A0A1I0CB55</accession>
<feature type="region of interest" description="Disordered" evidence="1">
    <location>
        <begin position="1"/>
        <end position="54"/>
    </location>
</feature>
<dbReference type="AlphaFoldDB" id="A0A1I0CB55"/>
<feature type="compositionally biased region" description="Basic and acidic residues" evidence="1">
    <location>
        <begin position="1"/>
        <end position="14"/>
    </location>
</feature>
<reference evidence="2 3" key="1">
    <citation type="submission" date="2016-10" db="EMBL/GenBank/DDBJ databases">
        <authorList>
            <person name="de Groot N.N."/>
        </authorList>
    </citation>
    <scope>NUCLEOTIDE SEQUENCE [LARGE SCALE GENOMIC DNA]</scope>
    <source>
        <strain evidence="2 3">IBRC-M 10780</strain>
    </source>
</reference>
<dbReference type="EMBL" id="FOHE01000006">
    <property type="protein sequence ID" value="SET16766.1"/>
    <property type="molecule type" value="Genomic_DNA"/>
</dbReference>
<evidence type="ECO:0000256" key="1">
    <source>
        <dbReference type="SAM" id="MobiDB-lite"/>
    </source>
</evidence>
<name>A0A1I0CB55_9BACI</name>
<dbReference type="Proteomes" id="UP000198618">
    <property type="component" value="Unassembled WGS sequence"/>
</dbReference>
<protein>
    <submittedName>
        <fullName evidence="2">Uncharacterized protein</fullName>
    </submittedName>
</protein>
<keyword evidence="3" id="KW-1185">Reference proteome</keyword>
<dbReference type="RefSeq" id="WP_170840721.1">
    <property type="nucleotide sequence ID" value="NZ_FOHE01000006.1"/>
</dbReference>
<evidence type="ECO:0000313" key="2">
    <source>
        <dbReference type="EMBL" id="SET16766.1"/>
    </source>
</evidence>
<organism evidence="2 3">
    <name type="scientific">Oceanobacillus limi</name>
    <dbReference type="NCBI Taxonomy" id="930131"/>
    <lineage>
        <taxon>Bacteria</taxon>
        <taxon>Bacillati</taxon>
        <taxon>Bacillota</taxon>
        <taxon>Bacilli</taxon>
        <taxon>Bacillales</taxon>
        <taxon>Bacillaceae</taxon>
        <taxon>Oceanobacillus</taxon>
    </lineage>
</organism>